<feature type="transmembrane region" description="Helical" evidence="6">
    <location>
        <begin position="263"/>
        <end position="280"/>
    </location>
</feature>
<keyword evidence="2" id="KW-1003">Cell membrane</keyword>
<feature type="transmembrane region" description="Helical" evidence="6">
    <location>
        <begin position="57"/>
        <end position="83"/>
    </location>
</feature>
<dbReference type="AlphaFoldDB" id="A0A9X3IJH7"/>
<evidence type="ECO:0000313" key="8">
    <source>
        <dbReference type="Proteomes" id="UP001144805"/>
    </source>
</evidence>
<dbReference type="EMBL" id="JAPKNK010000002">
    <property type="protein sequence ID" value="MCX5568579.1"/>
    <property type="molecule type" value="Genomic_DNA"/>
</dbReference>
<reference evidence="7" key="1">
    <citation type="submission" date="2022-11" db="EMBL/GenBank/DDBJ databases">
        <title>Biodiversity and phylogenetic relationships of bacteria.</title>
        <authorList>
            <person name="Machado R.A.R."/>
            <person name="Bhat A."/>
            <person name="Loulou A."/>
            <person name="Kallel S."/>
        </authorList>
    </citation>
    <scope>NUCLEOTIDE SEQUENCE</scope>
    <source>
        <strain evidence="7">K-TC2</strain>
    </source>
</reference>
<evidence type="ECO:0000313" key="7">
    <source>
        <dbReference type="EMBL" id="MCX5568579.1"/>
    </source>
</evidence>
<feature type="transmembrane region" description="Helical" evidence="6">
    <location>
        <begin position="32"/>
        <end position="51"/>
    </location>
</feature>
<dbReference type="PANTHER" id="PTHR43370">
    <property type="entry name" value="SUGAR ABC TRANSPORTER INTEGRAL MEMBRANE PROTEIN-RELATED"/>
    <property type="match status" value="1"/>
</dbReference>
<organism evidence="7 8">
    <name type="scientific">Kaistia nematophila</name>
    <dbReference type="NCBI Taxonomy" id="2994654"/>
    <lineage>
        <taxon>Bacteria</taxon>
        <taxon>Pseudomonadati</taxon>
        <taxon>Pseudomonadota</taxon>
        <taxon>Alphaproteobacteria</taxon>
        <taxon>Hyphomicrobiales</taxon>
        <taxon>Kaistiaceae</taxon>
        <taxon>Kaistia</taxon>
    </lineage>
</organism>
<evidence type="ECO:0000256" key="2">
    <source>
        <dbReference type="ARBA" id="ARBA00022475"/>
    </source>
</evidence>
<feature type="transmembrane region" description="Helical" evidence="6">
    <location>
        <begin position="95"/>
        <end position="119"/>
    </location>
</feature>
<accession>A0A9X3IJH7</accession>
<dbReference type="PANTHER" id="PTHR43370:SF2">
    <property type="entry name" value="ABC TRANSPORTER PERMEASE PROTEIN"/>
    <property type="match status" value="1"/>
</dbReference>
<evidence type="ECO:0000256" key="4">
    <source>
        <dbReference type="ARBA" id="ARBA00022989"/>
    </source>
</evidence>
<gene>
    <name evidence="7" type="ORF">OSH07_05195</name>
</gene>
<comment type="subcellular location">
    <subcellularLocation>
        <location evidence="1">Cell membrane</location>
        <topology evidence="1">Multi-pass membrane protein</topology>
    </subcellularLocation>
</comment>
<dbReference type="GO" id="GO:0022857">
    <property type="term" value="F:transmembrane transporter activity"/>
    <property type="evidence" value="ECO:0007669"/>
    <property type="project" value="InterPro"/>
</dbReference>
<proteinExistence type="predicted"/>
<dbReference type="Pfam" id="PF02653">
    <property type="entry name" value="BPD_transp_2"/>
    <property type="match status" value="1"/>
</dbReference>
<name>A0A9X3IJH7_9HYPH</name>
<feature type="transmembrane region" description="Helical" evidence="6">
    <location>
        <begin position="139"/>
        <end position="155"/>
    </location>
</feature>
<protein>
    <submittedName>
        <fullName evidence="7">ABC transporter permease</fullName>
    </submittedName>
</protein>
<evidence type="ECO:0000256" key="5">
    <source>
        <dbReference type="ARBA" id="ARBA00023136"/>
    </source>
</evidence>
<evidence type="ECO:0000256" key="1">
    <source>
        <dbReference type="ARBA" id="ARBA00004651"/>
    </source>
</evidence>
<evidence type="ECO:0000256" key="6">
    <source>
        <dbReference type="SAM" id="Phobius"/>
    </source>
</evidence>
<keyword evidence="3 6" id="KW-0812">Transmembrane</keyword>
<comment type="caution">
    <text evidence="7">The sequence shown here is derived from an EMBL/GenBank/DDBJ whole genome shotgun (WGS) entry which is preliminary data.</text>
</comment>
<feature type="transmembrane region" description="Helical" evidence="6">
    <location>
        <begin position="6"/>
        <end position="25"/>
    </location>
</feature>
<dbReference type="GO" id="GO:0005886">
    <property type="term" value="C:plasma membrane"/>
    <property type="evidence" value="ECO:0007669"/>
    <property type="project" value="UniProtKB-SubCell"/>
</dbReference>
<dbReference type="Proteomes" id="UP001144805">
    <property type="component" value="Unassembled WGS sequence"/>
</dbReference>
<dbReference type="InterPro" id="IPR001851">
    <property type="entry name" value="ABC_transp_permease"/>
</dbReference>
<feature type="transmembrane region" description="Helical" evidence="6">
    <location>
        <begin position="219"/>
        <end position="243"/>
    </location>
</feature>
<sequence length="303" mass="30960">MLEGILLTIITAATPLLFASIGELVTERSGVLNLGVEGMMAMGAVIGFAVAHSTGNIALGVVGAIVAGVAMAALFGVVTLIFVANQVASGLALTLFGLGLSGLIGDAFVGVPGAGLARVSIPGLSDLPVVGLLFRLDPLTYLAVAITIAVSWFLFRSRGGLILRAVGDSHVSAHALGYSVIRVRFMAVLFGGACSGLAGAYLSLVYTPQWTQAMTAGRGWIALALVVFGTWLPGRVAIGALLFGGVSILQLHAQALGVGVPSQFLSALPYLTTVIVLVIISRNRALVRANTPAALGQSFVPDR</sequence>
<keyword evidence="4 6" id="KW-1133">Transmembrane helix</keyword>
<evidence type="ECO:0000256" key="3">
    <source>
        <dbReference type="ARBA" id="ARBA00022692"/>
    </source>
</evidence>
<keyword evidence="5 6" id="KW-0472">Membrane</keyword>
<dbReference type="RefSeq" id="WP_266338173.1">
    <property type="nucleotide sequence ID" value="NZ_JAPKNK010000002.1"/>
</dbReference>
<keyword evidence="8" id="KW-1185">Reference proteome</keyword>
<dbReference type="CDD" id="cd06580">
    <property type="entry name" value="TM_PBP1_transp_TpRbsC_like"/>
    <property type="match status" value="1"/>
</dbReference>